<evidence type="ECO:0000256" key="1">
    <source>
        <dbReference type="ARBA" id="ARBA00004418"/>
    </source>
</evidence>
<evidence type="ECO:0000256" key="4">
    <source>
        <dbReference type="SAM" id="SignalP"/>
    </source>
</evidence>
<dbReference type="Proteomes" id="UP000237682">
    <property type="component" value="Unassembled WGS sequence"/>
</dbReference>
<keyword evidence="6" id="KW-1185">Reference proteome</keyword>
<accession>A0A2S9Q3P8</accession>
<dbReference type="Gene3D" id="3.40.190.10">
    <property type="entry name" value="Periplasmic binding protein-like II"/>
    <property type="match status" value="2"/>
</dbReference>
<dbReference type="RefSeq" id="WP_105865618.1">
    <property type="nucleotide sequence ID" value="NZ_PUEJ01000017.1"/>
</dbReference>
<name>A0A2S9Q3P8_9HYPH</name>
<dbReference type="Pfam" id="PF01547">
    <property type="entry name" value="SBP_bac_1"/>
    <property type="match status" value="1"/>
</dbReference>
<evidence type="ECO:0000256" key="2">
    <source>
        <dbReference type="ARBA" id="ARBA00008520"/>
    </source>
</evidence>
<feature type="chain" id="PRO_5015704330" evidence="4">
    <location>
        <begin position="24"/>
        <end position="419"/>
    </location>
</feature>
<keyword evidence="4" id="KW-0732">Signal</keyword>
<gene>
    <name evidence="5" type="ORF">C5L14_29405</name>
</gene>
<feature type="signal peptide" evidence="4">
    <location>
        <begin position="1"/>
        <end position="23"/>
    </location>
</feature>
<dbReference type="CDD" id="cd13585">
    <property type="entry name" value="PBP2_TMBP_like"/>
    <property type="match status" value="1"/>
</dbReference>
<dbReference type="InterPro" id="IPR050490">
    <property type="entry name" value="Bact_solute-bd_prot1"/>
</dbReference>
<dbReference type="AlphaFoldDB" id="A0A2S9Q3P8"/>
<sequence>MLRHGLRAFVALSALMLAQPVWADAAKPLAGQSISVLLPSGQRPGLAEDFEKETGIHVDLQSLSWNDIRAKLVTSLLAGSAPADVTEVDWSWTGQFGAAGWYTPLDGLLDEATVKDIATSSIFRYDGKLIALPYNNDFRVLIVNKEHFEKAGIAAMPKTLDELLAAARTLKEKGISKYPIGIPLSPAEGTSTAWYLLTKAFGGELFDKDFKPLFTDPSSAGHKALAFEIDALKQGLIDPAAPGLIDMDVHQLFMNGQVSIEICGEVGRLALFNDASKSKVAGKAVAALFPTASGVTRSLGLPEAMGIPVPSQKKEAALAFIKWMSAKEQQLKNYTEAGTLATRTSALQDLDKAGKLESGKVLIEQASTAGGLFPQGTPIWYPQFSSAVYTAINQAAKGQLSVDDALKQIADETQRAMQQ</sequence>
<comment type="similarity">
    <text evidence="2">Belongs to the bacterial solute-binding protein 1 family.</text>
</comment>
<comment type="subcellular location">
    <subcellularLocation>
        <location evidence="1">Periplasm</location>
    </subcellularLocation>
</comment>
<reference evidence="5 6" key="1">
    <citation type="submission" date="2018-02" db="EMBL/GenBank/DDBJ databases">
        <title>Whole genome sequencing of endophytic bacterium.</title>
        <authorList>
            <person name="Eedara R."/>
            <person name="Podile A.R."/>
        </authorList>
    </citation>
    <scope>NUCLEOTIDE SEQUENCE [LARGE SCALE GENOMIC DNA]</scope>
    <source>
        <strain evidence="5 6">RP1T</strain>
    </source>
</reference>
<dbReference type="EMBL" id="PUEJ01000017">
    <property type="protein sequence ID" value="PRH83982.1"/>
    <property type="molecule type" value="Genomic_DNA"/>
</dbReference>
<protein>
    <submittedName>
        <fullName evidence="5">ABC transporter substrate-binding protein</fullName>
    </submittedName>
</protein>
<dbReference type="PANTHER" id="PTHR43649:SF12">
    <property type="entry name" value="DIACETYLCHITOBIOSE BINDING PROTEIN DASA"/>
    <property type="match status" value="1"/>
</dbReference>
<dbReference type="InterPro" id="IPR006059">
    <property type="entry name" value="SBP"/>
</dbReference>
<evidence type="ECO:0000313" key="6">
    <source>
        <dbReference type="Proteomes" id="UP000237682"/>
    </source>
</evidence>
<dbReference type="SUPFAM" id="SSF53850">
    <property type="entry name" value="Periplasmic binding protein-like II"/>
    <property type="match status" value="1"/>
</dbReference>
<organism evidence="5 6">
    <name type="scientific">Labrys okinawensis</name>
    <dbReference type="NCBI Taxonomy" id="346911"/>
    <lineage>
        <taxon>Bacteria</taxon>
        <taxon>Pseudomonadati</taxon>
        <taxon>Pseudomonadota</taxon>
        <taxon>Alphaproteobacteria</taxon>
        <taxon>Hyphomicrobiales</taxon>
        <taxon>Xanthobacteraceae</taxon>
        <taxon>Labrys</taxon>
    </lineage>
</organism>
<dbReference type="GO" id="GO:0042597">
    <property type="term" value="C:periplasmic space"/>
    <property type="evidence" value="ECO:0007669"/>
    <property type="project" value="UniProtKB-SubCell"/>
</dbReference>
<dbReference type="PANTHER" id="PTHR43649">
    <property type="entry name" value="ARABINOSE-BINDING PROTEIN-RELATED"/>
    <property type="match status" value="1"/>
</dbReference>
<proteinExistence type="inferred from homology"/>
<evidence type="ECO:0000256" key="3">
    <source>
        <dbReference type="ARBA" id="ARBA00022764"/>
    </source>
</evidence>
<dbReference type="OrthoDB" id="9808332at2"/>
<comment type="caution">
    <text evidence="5">The sequence shown here is derived from an EMBL/GenBank/DDBJ whole genome shotgun (WGS) entry which is preliminary data.</text>
</comment>
<evidence type="ECO:0000313" key="5">
    <source>
        <dbReference type="EMBL" id="PRH83982.1"/>
    </source>
</evidence>
<keyword evidence="3" id="KW-0574">Periplasm</keyword>